<dbReference type="InterPro" id="IPR001737">
    <property type="entry name" value="KsgA/Erm"/>
</dbReference>
<dbReference type="PROSITE" id="PS01131">
    <property type="entry name" value="RRNA_A_DIMETH"/>
    <property type="match status" value="1"/>
</dbReference>
<keyword evidence="1 7" id="KW-0963">Cytoplasm</keyword>
<comment type="function">
    <text evidence="7">Specifically dimethylates two adjacent adenosines (A1518 and A1519) in the loop of a conserved hairpin near the 3'-end of 16S rRNA in the 30S particle. May play a critical role in biogenesis of 30S subunits.</text>
</comment>
<proteinExistence type="inferred from homology"/>
<keyword evidence="4 7" id="KW-0808">Transferase</keyword>
<dbReference type="GO" id="GO:0005829">
    <property type="term" value="C:cytosol"/>
    <property type="evidence" value="ECO:0007669"/>
    <property type="project" value="TreeGrafter"/>
</dbReference>
<dbReference type="InterPro" id="IPR020596">
    <property type="entry name" value="rRNA_Ade_Mease_Trfase_CS"/>
</dbReference>
<dbReference type="HAMAP" id="MF_00607">
    <property type="entry name" value="16SrRNA_methyltr_A"/>
    <property type="match status" value="1"/>
</dbReference>
<dbReference type="GO" id="GO:0003723">
    <property type="term" value="F:RNA binding"/>
    <property type="evidence" value="ECO:0007669"/>
    <property type="project" value="UniProtKB-UniRule"/>
</dbReference>
<accession>A0A7V4WW30</accession>
<dbReference type="InterPro" id="IPR011530">
    <property type="entry name" value="rRNA_adenine_dimethylase"/>
</dbReference>
<dbReference type="Gene3D" id="3.40.50.150">
    <property type="entry name" value="Vaccinia Virus protein VP39"/>
    <property type="match status" value="1"/>
</dbReference>
<feature type="binding site" evidence="7 8">
    <location>
        <position position="61"/>
    </location>
    <ligand>
        <name>S-adenosyl-L-methionine</name>
        <dbReference type="ChEBI" id="CHEBI:59789"/>
    </ligand>
</feature>
<feature type="domain" description="Ribosomal RNA adenine methylase transferase N-terminal" evidence="9">
    <location>
        <begin position="19"/>
        <end position="191"/>
    </location>
</feature>
<feature type="binding site" evidence="7 8">
    <location>
        <position position="84"/>
    </location>
    <ligand>
        <name>S-adenosyl-L-methionine</name>
        <dbReference type="ChEBI" id="CHEBI:59789"/>
    </ligand>
</feature>
<evidence type="ECO:0000313" key="10">
    <source>
        <dbReference type="EMBL" id="HGY56147.1"/>
    </source>
</evidence>
<feature type="binding site" evidence="7 8">
    <location>
        <position position="14"/>
    </location>
    <ligand>
        <name>S-adenosyl-L-methionine</name>
        <dbReference type="ChEBI" id="CHEBI:59789"/>
    </ligand>
</feature>
<dbReference type="GO" id="GO:0052908">
    <property type="term" value="F:16S rRNA (adenine(1518)-N(6)/adenine(1519)-N(6))-dimethyltransferase activity"/>
    <property type="evidence" value="ECO:0007669"/>
    <property type="project" value="UniProtKB-EC"/>
</dbReference>
<keyword evidence="2 7" id="KW-0698">rRNA processing</keyword>
<keyword evidence="3 7" id="KW-0489">Methyltransferase</keyword>
<organism evidence="10">
    <name type="scientific">Caldithrix abyssi</name>
    <dbReference type="NCBI Taxonomy" id="187145"/>
    <lineage>
        <taxon>Bacteria</taxon>
        <taxon>Pseudomonadati</taxon>
        <taxon>Calditrichota</taxon>
        <taxon>Calditrichia</taxon>
        <taxon>Calditrichales</taxon>
        <taxon>Calditrichaceae</taxon>
        <taxon>Caldithrix</taxon>
    </lineage>
</organism>
<feature type="binding site" evidence="7 8">
    <location>
        <position position="106"/>
    </location>
    <ligand>
        <name>S-adenosyl-L-methionine</name>
        <dbReference type="ChEBI" id="CHEBI:59789"/>
    </ligand>
</feature>
<dbReference type="PROSITE" id="PS51689">
    <property type="entry name" value="SAM_RNA_A_N6_MT"/>
    <property type="match status" value="1"/>
</dbReference>
<comment type="similarity">
    <text evidence="7">Belongs to the class I-like SAM-binding methyltransferase superfamily. rRNA adenine N(6)-methyltransferase family. RsmA subfamily.</text>
</comment>
<dbReference type="EMBL" id="DRQG01000098">
    <property type="protein sequence ID" value="HGY56147.1"/>
    <property type="molecule type" value="Genomic_DNA"/>
</dbReference>
<dbReference type="Proteomes" id="UP000885779">
    <property type="component" value="Unassembled WGS sequence"/>
</dbReference>
<dbReference type="NCBIfam" id="TIGR00755">
    <property type="entry name" value="ksgA"/>
    <property type="match status" value="1"/>
</dbReference>
<evidence type="ECO:0000256" key="2">
    <source>
        <dbReference type="ARBA" id="ARBA00022552"/>
    </source>
</evidence>
<dbReference type="InterPro" id="IPR023165">
    <property type="entry name" value="rRNA_Ade_diMease-like_C"/>
</dbReference>
<dbReference type="InterPro" id="IPR020598">
    <property type="entry name" value="rRNA_Ade_methylase_Trfase_N"/>
</dbReference>
<dbReference type="FunFam" id="1.10.8.100:FF:000001">
    <property type="entry name" value="Ribosomal RNA small subunit methyltransferase A"/>
    <property type="match status" value="1"/>
</dbReference>
<comment type="subcellular location">
    <subcellularLocation>
        <location evidence="7">Cytoplasm</location>
    </subcellularLocation>
</comment>
<feature type="binding site" evidence="7 8">
    <location>
        <position position="39"/>
    </location>
    <ligand>
        <name>S-adenosyl-L-methionine</name>
        <dbReference type="ChEBI" id="CHEBI:59789"/>
    </ligand>
</feature>
<dbReference type="AlphaFoldDB" id="A0A7V4WW30"/>
<dbReference type="EC" id="2.1.1.182" evidence="7"/>
<comment type="catalytic activity">
    <reaction evidence="7">
        <text>adenosine(1518)/adenosine(1519) in 16S rRNA + 4 S-adenosyl-L-methionine = N(6)-dimethyladenosine(1518)/N(6)-dimethyladenosine(1519) in 16S rRNA + 4 S-adenosyl-L-homocysteine + 4 H(+)</text>
        <dbReference type="Rhea" id="RHEA:19609"/>
        <dbReference type="Rhea" id="RHEA-COMP:10232"/>
        <dbReference type="Rhea" id="RHEA-COMP:10233"/>
        <dbReference type="ChEBI" id="CHEBI:15378"/>
        <dbReference type="ChEBI" id="CHEBI:57856"/>
        <dbReference type="ChEBI" id="CHEBI:59789"/>
        <dbReference type="ChEBI" id="CHEBI:74411"/>
        <dbReference type="ChEBI" id="CHEBI:74493"/>
        <dbReference type="EC" id="2.1.1.182"/>
    </reaction>
</comment>
<keyword evidence="5 7" id="KW-0949">S-adenosyl-L-methionine</keyword>
<dbReference type="InterPro" id="IPR029063">
    <property type="entry name" value="SAM-dependent_MTases_sf"/>
</dbReference>
<feature type="binding site" evidence="7 8">
    <location>
        <position position="12"/>
    </location>
    <ligand>
        <name>S-adenosyl-L-methionine</name>
        <dbReference type="ChEBI" id="CHEBI:59789"/>
    </ligand>
</feature>
<dbReference type="PANTHER" id="PTHR11727">
    <property type="entry name" value="DIMETHYLADENOSINE TRANSFERASE"/>
    <property type="match status" value="1"/>
</dbReference>
<dbReference type="CDD" id="cd02440">
    <property type="entry name" value="AdoMet_MTases"/>
    <property type="match status" value="1"/>
</dbReference>
<evidence type="ECO:0000256" key="6">
    <source>
        <dbReference type="ARBA" id="ARBA00022884"/>
    </source>
</evidence>
<evidence type="ECO:0000256" key="1">
    <source>
        <dbReference type="ARBA" id="ARBA00022490"/>
    </source>
</evidence>
<comment type="caution">
    <text evidence="10">The sequence shown here is derived from an EMBL/GenBank/DDBJ whole genome shotgun (WGS) entry which is preliminary data.</text>
</comment>
<name>A0A7V4WW30_CALAY</name>
<protein>
    <recommendedName>
        <fullName evidence="7">Ribosomal RNA small subunit methyltransferase A</fullName>
        <ecNumber evidence="7">2.1.1.182</ecNumber>
    </recommendedName>
    <alternativeName>
        <fullName evidence="7">16S rRNA (adenine(1518)-N(6)/adenine(1519)-N(6))-dimethyltransferase</fullName>
    </alternativeName>
    <alternativeName>
        <fullName evidence="7">16S rRNA dimethyladenosine transferase</fullName>
    </alternativeName>
    <alternativeName>
        <fullName evidence="7">16S rRNA dimethylase</fullName>
    </alternativeName>
    <alternativeName>
        <fullName evidence="7">S-adenosylmethionine-6-N', N'-adenosyl(rRNA) dimethyltransferase</fullName>
    </alternativeName>
</protein>
<evidence type="ECO:0000256" key="8">
    <source>
        <dbReference type="PROSITE-ProRule" id="PRU01026"/>
    </source>
</evidence>
<reference evidence="10" key="1">
    <citation type="journal article" date="2020" name="mSystems">
        <title>Genome- and Community-Level Interaction Insights into Carbon Utilization and Element Cycling Functions of Hydrothermarchaeota in Hydrothermal Sediment.</title>
        <authorList>
            <person name="Zhou Z."/>
            <person name="Liu Y."/>
            <person name="Xu W."/>
            <person name="Pan J."/>
            <person name="Luo Z.H."/>
            <person name="Li M."/>
        </authorList>
    </citation>
    <scope>NUCLEOTIDE SEQUENCE [LARGE SCALE GENOMIC DNA]</scope>
    <source>
        <strain evidence="10">HyVt-577</strain>
    </source>
</reference>
<dbReference type="SUPFAM" id="SSF53335">
    <property type="entry name" value="S-adenosyl-L-methionine-dependent methyltransferases"/>
    <property type="match status" value="1"/>
</dbReference>
<dbReference type="SMART" id="SM00650">
    <property type="entry name" value="rADc"/>
    <property type="match status" value="1"/>
</dbReference>
<dbReference type="Gene3D" id="1.10.8.100">
    <property type="entry name" value="Ribosomal RNA adenine dimethylase-like, domain 2"/>
    <property type="match status" value="1"/>
</dbReference>
<evidence type="ECO:0000256" key="3">
    <source>
        <dbReference type="ARBA" id="ARBA00022603"/>
    </source>
</evidence>
<evidence type="ECO:0000259" key="9">
    <source>
        <dbReference type="SMART" id="SM00650"/>
    </source>
</evidence>
<gene>
    <name evidence="7 10" type="primary">rsmA</name>
    <name evidence="7" type="synonym">ksgA</name>
    <name evidence="10" type="ORF">ENK44_10615</name>
</gene>
<sequence length="265" mass="30582">MMSRPLKRFGQNFLTNPHFQLKIVEALEITPQNVIIEIGPGRGALSEHILTKNPAKFIAVEVDRNLAGELKVRFGSKIELLNDDFLETNLEQWFDANRNENKIIGNIPYNITSPILFKLLDYYTRLNCAVLMVQKEVARRIAASTNTKDYGILSVITQAYARVEYLFEVGRGNFYPAPNVDSAVIRLQFYERLEGVEDERLFRKIVRHTFNYRRKMLRNSLGRILDKTVVYSLESVALNQRPENLSVQQFKTLANEIRSKTKAVL</sequence>
<keyword evidence="6 7" id="KW-0694">RNA-binding</keyword>
<evidence type="ECO:0000256" key="7">
    <source>
        <dbReference type="HAMAP-Rule" id="MF_00607"/>
    </source>
</evidence>
<dbReference type="Pfam" id="PF00398">
    <property type="entry name" value="RrnaAD"/>
    <property type="match status" value="1"/>
</dbReference>
<dbReference type="PANTHER" id="PTHR11727:SF7">
    <property type="entry name" value="DIMETHYLADENOSINE TRANSFERASE-RELATED"/>
    <property type="match status" value="1"/>
</dbReference>
<evidence type="ECO:0000256" key="4">
    <source>
        <dbReference type="ARBA" id="ARBA00022679"/>
    </source>
</evidence>
<evidence type="ECO:0000256" key="5">
    <source>
        <dbReference type="ARBA" id="ARBA00022691"/>
    </source>
</evidence>